<dbReference type="PANTHER" id="PTHR30461">
    <property type="entry name" value="DNA-INVERTASE FROM LAMBDOID PROPHAGE"/>
    <property type="match status" value="1"/>
</dbReference>
<dbReference type="Gene3D" id="3.90.1750.20">
    <property type="entry name" value="Putative Large Serine Recombinase, Chain B, Domain 2"/>
    <property type="match status" value="1"/>
</dbReference>
<dbReference type="Gene3D" id="3.40.50.1390">
    <property type="entry name" value="Resolvase, N-terminal catalytic domain"/>
    <property type="match status" value="1"/>
</dbReference>
<evidence type="ECO:0000313" key="3">
    <source>
        <dbReference type="EMBL" id="SMC50624.1"/>
    </source>
</evidence>
<dbReference type="Proteomes" id="UP000192790">
    <property type="component" value="Unassembled WGS sequence"/>
</dbReference>
<dbReference type="SMART" id="SM00857">
    <property type="entry name" value="Resolvase"/>
    <property type="match status" value="1"/>
</dbReference>
<dbReference type="SUPFAM" id="SSF53041">
    <property type="entry name" value="Resolvase-like"/>
    <property type="match status" value="1"/>
</dbReference>
<dbReference type="InterPro" id="IPR006119">
    <property type="entry name" value="Resolv_N"/>
</dbReference>
<dbReference type="InterPro" id="IPR050639">
    <property type="entry name" value="SSR_resolvase"/>
</dbReference>
<dbReference type="Pfam" id="PF07508">
    <property type="entry name" value="Recombinase"/>
    <property type="match status" value="1"/>
</dbReference>
<evidence type="ECO:0000313" key="4">
    <source>
        <dbReference type="Proteomes" id="UP000192790"/>
    </source>
</evidence>
<accession>A0A1W1ZQF2</accession>
<dbReference type="InterPro" id="IPR011109">
    <property type="entry name" value="DNA_bind_recombinase_dom"/>
</dbReference>
<dbReference type="PANTHER" id="PTHR30461:SF23">
    <property type="entry name" value="DNA RECOMBINASE-RELATED"/>
    <property type="match status" value="1"/>
</dbReference>
<feature type="domain" description="Recombinase" evidence="2">
    <location>
        <begin position="162"/>
        <end position="304"/>
    </location>
</feature>
<dbReference type="RefSeq" id="WP_159448028.1">
    <property type="nucleotide sequence ID" value="NZ_FWXW01000002.1"/>
</dbReference>
<dbReference type="GO" id="GO:0003677">
    <property type="term" value="F:DNA binding"/>
    <property type="evidence" value="ECO:0007669"/>
    <property type="project" value="InterPro"/>
</dbReference>
<dbReference type="InterPro" id="IPR036162">
    <property type="entry name" value="Resolvase-like_N_sf"/>
</dbReference>
<dbReference type="OrthoDB" id="65783at2"/>
<reference evidence="3 4" key="1">
    <citation type="submission" date="2017-04" db="EMBL/GenBank/DDBJ databases">
        <authorList>
            <person name="Afonso C.L."/>
            <person name="Miller P.J."/>
            <person name="Scott M.A."/>
            <person name="Spackman E."/>
            <person name="Goraichik I."/>
            <person name="Dimitrov K.M."/>
            <person name="Suarez D.L."/>
            <person name="Swayne D.E."/>
        </authorList>
    </citation>
    <scope>NUCLEOTIDE SEQUENCE [LARGE SCALE GENOMIC DNA]</scope>
    <source>
        <strain evidence="3 4">DSM 12816</strain>
    </source>
</reference>
<dbReference type="PROSITE" id="PS51737">
    <property type="entry name" value="RECOMBINASE_DNA_BIND"/>
    <property type="match status" value="1"/>
</dbReference>
<gene>
    <name evidence="3" type="ORF">SAMN02745168_1292</name>
</gene>
<proteinExistence type="predicted"/>
<organism evidence="3 4">
    <name type="scientific">Papillibacter cinnamivorans DSM 12816</name>
    <dbReference type="NCBI Taxonomy" id="1122930"/>
    <lineage>
        <taxon>Bacteria</taxon>
        <taxon>Bacillati</taxon>
        <taxon>Bacillota</taxon>
        <taxon>Clostridia</taxon>
        <taxon>Eubacteriales</taxon>
        <taxon>Oscillospiraceae</taxon>
        <taxon>Papillibacter</taxon>
    </lineage>
</organism>
<keyword evidence="4" id="KW-1185">Reference proteome</keyword>
<evidence type="ECO:0000259" key="2">
    <source>
        <dbReference type="PROSITE" id="PS51737"/>
    </source>
</evidence>
<evidence type="ECO:0000259" key="1">
    <source>
        <dbReference type="PROSITE" id="PS51736"/>
    </source>
</evidence>
<dbReference type="STRING" id="1122930.SAMN02745168_1292"/>
<protein>
    <submittedName>
        <fullName evidence="3">Site-specific DNA recombinase</fullName>
    </submittedName>
</protein>
<sequence length="526" mass="59102">MPYCMYLRKSRADAEAEARCPGDTLLRHEQALTELAARLTLPIEAVYRELVSGESIDARPVMRRLLSEVERGCWEGVLVMEVERLARGDTVDQGVVARAFKYAGAKIVTPLKTFDPSDEFDEEYFEFGLFMSRREYKVINRRLQRGRLASVREGKFVGSRAPFGYRRIRREGKNGFILEPDPQEADAVRLVFGWFAGEISDGGGVRPGLREIARRLDALGISSPGGCVWSPAAIGCMLRNPVYAGWIRWNFRKTVKSPADGSIKASRPRSRPENWILVRGLHNPLISPGLFEKTRLLLQSRPIKPGPVSRSKKNPLSGLLYCALCGRAMIRRPGKSGSPDSLFCPSPGCPTVGGYLSAAEDCLLAALEYWYILPHPLSPARAGSVPDSSRLIRRRLDTVVRQKDSLCGLLERGVYDEETFLRRRETLETKETELLVLLRDTLRVPDAPLPDLSSPVSMAALYRAAPSPEEKNRLLRSLLEKAEYRKEGRLRFNGGRETLVLPLYPRLPPAMLSANPAVRKNWDTWR</sequence>
<dbReference type="PROSITE" id="PS51736">
    <property type="entry name" value="RECOMBINASES_3"/>
    <property type="match status" value="1"/>
</dbReference>
<feature type="domain" description="Resolvase/invertase-type recombinase catalytic" evidence="1">
    <location>
        <begin position="2"/>
        <end position="154"/>
    </location>
</feature>
<dbReference type="InterPro" id="IPR038109">
    <property type="entry name" value="DNA_bind_recomb_sf"/>
</dbReference>
<dbReference type="EMBL" id="FWXW01000002">
    <property type="protein sequence ID" value="SMC50624.1"/>
    <property type="molecule type" value="Genomic_DNA"/>
</dbReference>
<dbReference type="AlphaFoldDB" id="A0A1W1ZQF2"/>
<dbReference type="CDD" id="cd00338">
    <property type="entry name" value="Ser_Recombinase"/>
    <property type="match status" value="1"/>
</dbReference>
<dbReference type="Pfam" id="PF00239">
    <property type="entry name" value="Resolvase"/>
    <property type="match status" value="1"/>
</dbReference>
<name>A0A1W1ZQF2_9FIRM</name>
<dbReference type="GO" id="GO:0000150">
    <property type="term" value="F:DNA strand exchange activity"/>
    <property type="evidence" value="ECO:0007669"/>
    <property type="project" value="InterPro"/>
</dbReference>